<evidence type="ECO:0000256" key="6">
    <source>
        <dbReference type="ARBA" id="ARBA00023004"/>
    </source>
</evidence>
<dbReference type="InterPro" id="IPR000531">
    <property type="entry name" value="Beta-barrel_TonB"/>
</dbReference>
<keyword evidence="6" id="KW-0408">Iron</keyword>
<feature type="domain" description="Secretin/TonB short N-terminal" evidence="14">
    <location>
        <begin position="70"/>
        <end position="117"/>
    </location>
</feature>
<dbReference type="Proteomes" id="UP000002875">
    <property type="component" value="Chromosome"/>
</dbReference>
<keyword evidence="3 10" id="KW-1134">Transmembrane beta strand</keyword>
<dbReference type="SUPFAM" id="SSF56935">
    <property type="entry name" value="Porins"/>
    <property type="match status" value="1"/>
</dbReference>
<evidence type="ECO:0000256" key="4">
    <source>
        <dbReference type="ARBA" id="ARBA00022496"/>
    </source>
</evidence>
<evidence type="ECO:0000256" key="9">
    <source>
        <dbReference type="ARBA" id="ARBA00023237"/>
    </source>
</evidence>
<organism evidence="16 17">
    <name type="scientific">Emticicia oligotrophica (strain DSM 17448 / CIP 109782 / MTCC 6937 / GPTSA100-15)</name>
    <dbReference type="NCBI Taxonomy" id="929562"/>
    <lineage>
        <taxon>Bacteria</taxon>
        <taxon>Pseudomonadati</taxon>
        <taxon>Bacteroidota</taxon>
        <taxon>Cytophagia</taxon>
        <taxon>Cytophagales</taxon>
        <taxon>Leadbetterellaceae</taxon>
        <taxon>Emticicia</taxon>
    </lineage>
</organism>
<feature type="domain" description="TonB-dependent receptor plug" evidence="15">
    <location>
        <begin position="224"/>
        <end position="346"/>
    </location>
</feature>
<evidence type="ECO:0000256" key="8">
    <source>
        <dbReference type="ARBA" id="ARBA00023136"/>
    </source>
</evidence>
<evidence type="ECO:0000259" key="15">
    <source>
        <dbReference type="Pfam" id="PF07715"/>
    </source>
</evidence>
<dbReference type="InterPro" id="IPR037066">
    <property type="entry name" value="Plug_dom_sf"/>
</dbReference>
<keyword evidence="12" id="KW-0732">Signal</keyword>
<dbReference type="Pfam" id="PF07660">
    <property type="entry name" value="STN"/>
    <property type="match status" value="1"/>
</dbReference>
<dbReference type="PANTHER" id="PTHR47234">
    <property type="match status" value="1"/>
</dbReference>
<feature type="chain" id="PRO_5046845846" evidence="12">
    <location>
        <begin position="35"/>
        <end position="1053"/>
    </location>
</feature>
<evidence type="ECO:0000256" key="2">
    <source>
        <dbReference type="ARBA" id="ARBA00022448"/>
    </source>
</evidence>
<dbReference type="InterPro" id="IPR039426">
    <property type="entry name" value="TonB-dep_rcpt-like"/>
</dbReference>
<sequence>MRFFTKTNSLTTKIMRLSLLQFCMALLFTGLSYAHSSSAQEVLDREVSLQLKEQNLENALNKIEETANVKFVFSSKLIKSNRFVSLNVKQQKLSNVLESLLKPLNITFKVSGNKIILNRMADVMLSPNVIESPITGKVTDTKGEPLPGVSVSIKGTKRGTSTEMDGTFKLNADDGDILVFSFIGFSSKEVKISGNQAINISLEEALSSLSEVVVTGTRSSGRTKIDTPVPVDVIPLSQVTNNVGQVDINQILTFVAPSFQSSRQAISDGTDHVDPAQLRGLGPDQVLVLVNGKRRHQSALVNVNGTVNRGTVGTDMNAIPATSVEKIEILRDGAAAQYGSDAIAGVINIVLKKQMGLSGNLSTGENITNYDKNYAVNFSNGQSKSVNVQDGLTAQLGLNYGLKLGKKGFLNVTGEYVSRGATNRTGTYTGQVFPAVTGQTDDQVIASKGLTRNDFDMRIGNSQVKGGGIVINAALPINDNFEAYAFGGWNNKKGNAAGFYRYPNAVPLLNAAAVSATGLPANTIRTNVFAVYPNGFLPEINSNVTDISFAAGIRGKMMKNWNFDLSNVFGRNIFDYGVDNSVNYTQAIGTTNFQRTFDAGGNAFSQNTTNFDLSRKFETILSGLNFGAGAEFKVDQFSTRAGEEASWKNYNEKAIGVALGSQVFAGFFPKDAGSFSRNSFALYTDLELDLTKAWIVSGALRLEKYSNFDQTPINFKLASRYKLTDKIAIRGAISTGFRAPSLQQSYYSKTNTLFVTINGIQTPVESATLPNNSKAAAILGIPTLKPETSTNYSLGATAQLGKLELTVDAYQIDIKDRIILTNNFTANGDANLAAQLAAVGANTANFFTNAIDTRSRGLEAVAAYGTKIGDKHHLKFTLAGAFINNQVIKGSDGKPAIKASQTLINSGQLANYFNREDQSRIEVASPKNKITGTINYKVGKFGTMLRVVHFGQVVYLDPTILSDANFVANAFNNNTKETLDQTFTPKTITDLTLNYQLMKSMSLSVGANNIFDVYQDIHKHSGNMSLGRFVYSRRVQQFGFNGRFLFARLNFTF</sequence>
<evidence type="ECO:0000259" key="13">
    <source>
        <dbReference type="Pfam" id="PF00593"/>
    </source>
</evidence>
<dbReference type="PANTHER" id="PTHR47234:SF3">
    <property type="entry name" value="SECRETIN_TONB SHORT N-TERMINAL DOMAIN-CONTAINING PROTEIN"/>
    <property type="match status" value="1"/>
</dbReference>
<dbReference type="Gene3D" id="2.60.40.1120">
    <property type="entry name" value="Carboxypeptidase-like, regulatory domain"/>
    <property type="match status" value="1"/>
</dbReference>
<keyword evidence="5 10" id="KW-0812">Transmembrane</keyword>
<keyword evidence="9 10" id="KW-0998">Cell outer membrane</keyword>
<evidence type="ECO:0000256" key="1">
    <source>
        <dbReference type="ARBA" id="ARBA00004571"/>
    </source>
</evidence>
<evidence type="ECO:0000256" key="7">
    <source>
        <dbReference type="ARBA" id="ARBA00023077"/>
    </source>
</evidence>
<evidence type="ECO:0000256" key="5">
    <source>
        <dbReference type="ARBA" id="ARBA00022692"/>
    </source>
</evidence>
<dbReference type="Pfam" id="PF00593">
    <property type="entry name" value="TonB_dep_Rec_b-barrel"/>
    <property type="match status" value="1"/>
</dbReference>
<dbReference type="EMBL" id="CP002961">
    <property type="protein sequence ID" value="AFK01496.1"/>
    <property type="molecule type" value="Genomic_DNA"/>
</dbReference>
<keyword evidence="8 10" id="KW-0472">Membrane</keyword>
<reference evidence="16 17" key="1">
    <citation type="submission" date="2011-07" db="EMBL/GenBank/DDBJ databases">
        <title>The complete genome of chromosome of Emticicia oligotrophica DSM 17448.</title>
        <authorList>
            <consortium name="US DOE Joint Genome Institute (JGI-PGF)"/>
            <person name="Lucas S."/>
            <person name="Han J."/>
            <person name="Lapidus A."/>
            <person name="Bruce D."/>
            <person name="Goodwin L."/>
            <person name="Pitluck S."/>
            <person name="Peters L."/>
            <person name="Kyrpides N."/>
            <person name="Mavromatis K."/>
            <person name="Ivanova N."/>
            <person name="Ovchinnikova G."/>
            <person name="Teshima H."/>
            <person name="Detter J.C."/>
            <person name="Tapia R."/>
            <person name="Han C."/>
            <person name="Land M."/>
            <person name="Hauser L."/>
            <person name="Markowitz V."/>
            <person name="Cheng J.-F."/>
            <person name="Hugenholtz P."/>
            <person name="Woyke T."/>
            <person name="Wu D."/>
            <person name="Tindall B."/>
            <person name="Pomrenke H."/>
            <person name="Brambilla E."/>
            <person name="Klenk H.-P."/>
            <person name="Eisen J.A."/>
        </authorList>
    </citation>
    <scope>NUCLEOTIDE SEQUENCE [LARGE SCALE GENOMIC DNA]</scope>
    <source>
        <strain evidence="16 17">DSM 17448</strain>
    </source>
</reference>
<dbReference type="Pfam" id="PF07715">
    <property type="entry name" value="Plug"/>
    <property type="match status" value="1"/>
</dbReference>
<dbReference type="SUPFAM" id="SSF49464">
    <property type="entry name" value="Carboxypeptidase regulatory domain-like"/>
    <property type="match status" value="1"/>
</dbReference>
<dbReference type="Gene3D" id="2.170.130.10">
    <property type="entry name" value="TonB-dependent receptor, plug domain"/>
    <property type="match status" value="1"/>
</dbReference>
<comment type="subcellular location">
    <subcellularLocation>
        <location evidence="1 10">Cell outer membrane</location>
        <topology evidence="1 10">Multi-pass membrane protein</topology>
    </subcellularLocation>
</comment>
<dbReference type="Pfam" id="PF13715">
    <property type="entry name" value="CarbopepD_reg_2"/>
    <property type="match status" value="1"/>
</dbReference>
<keyword evidence="4" id="KW-0410">Iron transport</keyword>
<dbReference type="InterPro" id="IPR036942">
    <property type="entry name" value="Beta-barrel_TonB_sf"/>
</dbReference>
<evidence type="ECO:0000313" key="17">
    <source>
        <dbReference type="Proteomes" id="UP000002875"/>
    </source>
</evidence>
<dbReference type="PROSITE" id="PS52016">
    <property type="entry name" value="TONB_DEPENDENT_REC_3"/>
    <property type="match status" value="1"/>
</dbReference>
<keyword evidence="2 10" id="KW-0813">Transport</keyword>
<evidence type="ECO:0000313" key="16">
    <source>
        <dbReference type="EMBL" id="AFK01496.1"/>
    </source>
</evidence>
<keyword evidence="7 11" id="KW-0798">TonB box</keyword>
<evidence type="ECO:0000256" key="12">
    <source>
        <dbReference type="SAM" id="SignalP"/>
    </source>
</evidence>
<dbReference type="Gene3D" id="3.55.50.30">
    <property type="match status" value="1"/>
</dbReference>
<dbReference type="InterPro" id="IPR011662">
    <property type="entry name" value="Secretin/TonB_short_N"/>
</dbReference>
<dbReference type="InterPro" id="IPR012910">
    <property type="entry name" value="Plug_dom"/>
</dbReference>
<gene>
    <name evidence="16" type="ordered locus">Emtol_0342</name>
</gene>
<dbReference type="InterPro" id="IPR008969">
    <property type="entry name" value="CarboxyPept-like_regulatory"/>
</dbReference>
<comment type="similarity">
    <text evidence="10 11">Belongs to the TonB-dependent receptor family.</text>
</comment>
<evidence type="ECO:0000256" key="3">
    <source>
        <dbReference type="ARBA" id="ARBA00022452"/>
    </source>
</evidence>
<feature type="signal peptide" evidence="12">
    <location>
        <begin position="1"/>
        <end position="34"/>
    </location>
</feature>
<name>A0ABN4AEU4_EMTOG</name>
<keyword evidence="4" id="KW-0406">Ion transport</keyword>
<keyword evidence="17" id="KW-1185">Reference proteome</keyword>
<proteinExistence type="inferred from homology"/>
<accession>A0ABN4AEU4</accession>
<evidence type="ECO:0000256" key="11">
    <source>
        <dbReference type="RuleBase" id="RU003357"/>
    </source>
</evidence>
<evidence type="ECO:0000256" key="10">
    <source>
        <dbReference type="PROSITE-ProRule" id="PRU01360"/>
    </source>
</evidence>
<protein>
    <submittedName>
        <fullName evidence="16">TonB-dependent receptor</fullName>
    </submittedName>
</protein>
<feature type="domain" description="TonB-dependent receptor-like beta-barrel" evidence="13">
    <location>
        <begin position="555"/>
        <end position="1010"/>
    </location>
</feature>
<dbReference type="Gene3D" id="2.40.170.20">
    <property type="entry name" value="TonB-dependent receptor, beta-barrel domain"/>
    <property type="match status" value="1"/>
</dbReference>
<evidence type="ECO:0000259" key="14">
    <source>
        <dbReference type="Pfam" id="PF07660"/>
    </source>
</evidence>
<keyword evidence="16" id="KW-0675">Receptor</keyword>